<organism evidence="2 3">
    <name type="scientific">Rhodococcus jostii</name>
    <dbReference type="NCBI Taxonomy" id="132919"/>
    <lineage>
        <taxon>Bacteria</taxon>
        <taxon>Bacillati</taxon>
        <taxon>Actinomycetota</taxon>
        <taxon>Actinomycetes</taxon>
        <taxon>Mycobacteriales</taxon>
        <taxon>Nocardiaceae</taxon>
        <taxon>Rhodococcus</taxon>
    </lineage>
</organism>
<dbReference type="EMBL" id="JAWLKA010000003">
    <property type="protein sequence ID" value="MDV6280095.1"/>
    <property type="molecule type" value="Genomic_DNA"/>
</dbReference>
<proteinExistence type="predicted"/>
<evidence type="ECO:0008006" key="4">
    <source>
        <dbReference type="Google" id="ProtNLM"/>
    </source>
</evidence>
<dbReference type="RefSeq" id="WP_317567740.1">
    <property type="nucleotide sequence ID" value="NZ_JAWLKA010000003.1"/>
</dbReference>
<dbReference type="SUPFAM" id="SSF50129">
    <property type="entry name" value="GroES-like"/>
    <property type="match status" value="1"/>
</dbReference>
<protein>
    <recommendedName>
        <fullName evidence="4">Hedgehog/Intein (Hint) domain-containing protein</fullName>
    </recommendedName>
</protein>
<comment type="caution">
    <text evidence="2">The sequence shown here is derived from an EMBL/GenBank/DDBJ whole genome shotgun (WGS) entry which is preliminary data.</text>
</comment>
<dbReference type="Proteomes" id="UP001185737">
    <property type="component" value="Unassembled WGS sequence"/>
</dbReference>
<sequence length="117" mass="12896">MTESAVWFAAPRTAELRPAGVRPLLTTEGQLPFPVKFSYQEVGEVEAVGARTDFEIGERVSCFHPHQTRFTLDTSLVWRIPAGVDPHRAAFRPAVVTSSGRNPHPGRTSGQPLPYRA</sequence>
<dbReference type="Gene3D" id="3.90.180.10">
    <property type="entry name" value="Medium-chain alcohol dehydrogenases, catalytic domain"/>
    <property type="match status" value="1"/>
</dbReference>
<feature type="region of interest" description="Disordered" evidence="1">
    <location>
        <begin position="93"/>
        <end position="117"/>
    </location>
</feature>
<gene>
    <name evidence="2" type="ORF">R3Q59_06230</name>
</gene>
<evidence type="ECO:0000313" key="2">
    <source>
        <dbReference type="EMBL" id="MDV6280095.1"/>
    </source>
</evidence>
<evidence type="ECO:0000313" key="3">
    <source>
        <dbReference type="Proteomes" id="UP001185737"/>
    </source>
</evidence>
<evidence type="ECO:0000256" key="1">
    <source>
        <dbReference type="SAM" id="MobiDB-lite"/>
    </source>
</evidence>
<name>A0ABU4C971_RHOJO</name>
<keyword evidence="3" id="KW-1185">Reference proteome</keyword>
<reference evidence="2 3" key="1">
    <citation type="submission" date="2023-10" db="EMBL/GenBank/DDBJ databases">
        <title>Development of a sustainable strategy for remediation of hydrocarbon-contaminated territories based on the waste exchange concept.</title>
        <authorList>
            <person name="Krivoruchko A."/>
        </authorList>
    </citation>
    <scope>NUCLEOTIDE SEQUENCE [LARGE SCALE GENOMIC DNA]</scope>
    <source>
        <strain evidence="2 3">IEGM 60</strain>
    </source>
</reference>
<dbReference type="InterPro" id="IPR011032">
    <property type="entry name" value="GroES-like_sf"/>
</dbReference>
<accession>A0ABU4C971</accession>